<reference evidence="7" key="1">
    <citation type="journal article" date="2020" name="Fungal Divers.">
        <title>Resolving the Mortierellaceae phylogeny through synthesis of multi-gene phylogenetics and phylogenomics.</title>
        <authorList>
            <person name="Vandepol N."/>
            <person name="Liber J."/>
            <person name="Desiro A."/>
            <person name="Na H."/>
            <person name="Kennedy M."/>
            <person name="Barry K."/>
            <person name="Grigoriev I.V."/>
            <person name="Miller A.N."/>
            <person name="O'Donnell K."/>
            <person name="Stajich J.E."/>
            <person name="Bonito G."/>
        </authorList>
    </citation>
    <scope>NUCLEOTIDE SEQUENCE</scope>
    <source>
        <strain evidence="7">KOD1015</strain>
    </source>
</reference>
<feature type="transmembrane region" description="Helical" evidence="6">
    <location>
        <begin position="133"/>
        <end position="153"/>
    </location>
</feature>
<dbReference type="InterPro" id="IPR002293">
    <property type="entry name" value="AA/rel_permease1"/>
</dbReference>
<gene>
    <name evidence="7" type="primary">SLC7A9</name>
    <name evidence="7" type="ORF">BGW38_004207</name>
</gene>
<keyword evidence="8" id="KW-1185">Reference proteome</keyword>
<evidence type="ECO:0000313" key="8">
    <source>
        <dbReference type="Proteomes" id="UP000780801"/>
    </source>
</evidence>
<dbReference type="InterPro" id="IPR050598">
    <property type="entry name" value="AminoAcid_Transporter"/>
</dbReference>
<dbReference type="PANTHER" id="PTHR11785:SF512">
    <property type="entry name" value="SOBREMESA, ISOFORM B"/>
    <property type="match status" value="1"/>
</dbReference>
<feature type="compositionally biased region" description="Basic residues" evidence="5">
    <location>
        <begin position="1"/>
        <end position="10"/>
    </location>
</feature>
<evidence type="ECO:0000256" key="3">
    <source>
        <dbReference type="ARBA" id="ARBA00022989"/>
    </source>
</evidence>
<keyword evidence="3 6" id="KW-1133">Transmembrane helix</keyword>
<dbReference type="EMBL" id="JAABOA010002709">
    <property type="protein sequence ID" value="KAF9579507.1"/>
    <property type="molecule type" value="Genomic_DNA"/>
</dbReference>
<evidence type="ECO:0000256" key="5">
    <source>
        <dbReference type="SAM" id="MobiDB-lite"/>
    </source>
</evidence>
<evidence type="ECO:0000256" key="1">
    <source>
        <dbReference type="ARBA" id="ARBA00004141"/>
    </source>
</evidence>
<dbReference type="Pfam" id="PF13520">
    <property type="entry name" value="AA_permease_2"/>
    <property type="match status" value="1"/>
</dbReference>
<dbReference type="Proteomes" id="UP000780801">
    <property type="component" value="Unassembled WGS sequence"/>
</dbReference>
<dbReference type="GO" id="GO:0015179">
    <property type="term" value="F:L-amino acid transmembrane transporter activity"/>
    <property type="evidence" value="ECO:0007669"/>
    <property type="project" value="TreeGrafter"/>
</dbReference>
<organism evidence="7 8">
    <name type="scientific">Lunasporangiospora selenospora</name>
    <dbReference type="NCBI Taxonomy" id="979761"/>
    <lineage>
        <taxon>Eukaryota</taxon>
        <taxon>Fungi</taxon>
        <taxon>Fungi incertae sedis</taxon>
        <taxon>Mucoromycota</taxon>
        <taxon>Mortierellomycotina</taxon>
        <taxon>Mortierellomycetes</taxon>
        <taxon>Mortierellales</taxon>
        <taxon>Mortierellaceae</taxon>
        <taxon>Lunasporangiospora</taxon>
    </lineage>
</organism>
<feature type="compositionally biased region" description="Basic and acidic residues" evidence="5">
    <location>
        <begin position="14"/>
        <end position="25"/>
    </location>
</feature>
<feature type="transmembrane region" description="Helical" evidence="6">
    <location>
        <begin position="165"/>
        <end position="187"/>
    </location>
</feature>
<name>A0A9P6KCB4_9FUNG</name>
<dbReference type="GO" id="GO:0016020">
    <property type="term" value="C:membrane"/>
    <property type="evidence" value="ECO:0007669"/>
    <property type="project" value="UniProtKB-SubCell"/>
</dbReference>
<comment type="subcellular location">
    <subcellularLocation>
        <location evidence="1">Membrane</location>
        <topology evidence="1">Multi-pass membrane protein</topology>
    </subcellularLocation>
</comment>
<dbReference type="PANTHER" id="PTHR11785">
    <property type="entry name" value="AMINO ACID TRANSPORTER"/>
    <property type="match status" value="1"/>
</dbReference>
<keyword evidence="2 6" id="KW-0812">Transmembrane</keyword>
<evidence type="ECO:0000256" key="2">
    <source>
        <dbReference type="ARBA" id="ARBA00022692"/>
    </source>
</evidence>
<dbReference type="OrthoDB" id="5982228at2759"/>
<comment type="caution">
    <text evidence="7">The sequence shown here is derived from an EMBL/GenBank/DDBJ whole genome shotgun (WGS) entry which is preliminary data.</text>
</comment>
<proteinExistence type="predicted"/>
<sequence length="223" mass="23855">MSSGHKRMSHPPKSLHDKAAGDHPVELNLLNPSHQDDPAPIHHYTIDPLDYSDGDEDEDLYSYDEHQALTGHHAGKESPHSSHLLPGSAHHPTDTSGLRSHRDDDTDTIDVNIIPLSSSEAIDRQRGDLQKNVTFSNGLTLVIGTIIGSGTFASPGPVLAYSKSVGVSLIIWFVSGLLAFAGSLCYAELGSAMPNSGGGEHAYLNHAFGSLPAFLFSWTSISL</sequence>
<feature type="region of interest" description="Disordered" evidence="5">
    <location>
        <begin position="1"/>
        <end position="58"/>
    </location>
</feature>
<evidence type="ECO:0000313" key="7">
    <source>
        <dbReference type="EMBL" id="KAF9579507.1"/>
    </source>
</evidence>
<accession>A0A9P6KCB4</accession>
<dbReference type="Gene3D" id="1.20.1740.10">
    <property type="entry name" value="Amino acid/polyamine transporter I"/>
    <property type="match status" value="1"/>
</dbReference>
<evidence type="ECO:0000256" key="4">
    <source>
        <dbReference type="ARBA" id="ARBA00023136"/>
    </source>
</evidence>
<feature type="region of interest" description="Disordered" evidence="5">
    <location>
        <begin position="71"/>
        <end position="106"/>
    </location>
</feature>
<dbReference type="AlphaFoldDB" id="A0A9P6KCB4"/>
<protein>
    <submittedName>
        <fullName evidence="7">B(0,+)-type amino acid transporter 1</fullName>
    </submittedName>
</protein>
<evidence type="ECO:0000256" key="6">
    <source>
        <dbReference type="SAM" id="Phobius"/>
    </source>
</evidence>
<keyword evidence="4 6" id="KW-0472">Membrane</keyword>